<protein>
    <submittedName>
        <fullName evidence="1">Crinkler (CRN)</fullName>
    </submittedName>
</protein>
<comment type="caution">
    <text evidence="1">The sequence shown here is derived from an EMBL/GenBank/DDBJ whole genome shotgun (WGS) entry which is preliminary data.</text>
</comment>
<accession>A0A225UD46</accession>
<dbReference type="EMBL" id="NBNE01021430">
    <property type="protein sequence ID" value="OWY90962.1"/>
    <property type="molecule type" value="Genomic_DNA"/>
</dbReference>
<sequence length="330" mass="38119">MRYQYLDDALKNNTVPCWFVVDGLNYKNLKDMKWFARFTLLATSRQLSVRNESMHFMKMCLLPYWKQDDLQNFGLKYMKMKESDVDARYFVSGGSLTEFLDDDAKPIVHAALKCIATPEDAEKLNSIDRIRMQGVPDRNNVEHYVNIGKWTSCVTSKLALNKLAQMMKSDFFERLMGAARGMNDDRLEGVAFEGHFHTLVRHRRPICVHYCKYDNVDRGASNNWESIMHQDMGSMDWKELKVDCAGENTKECVVVMKSWAANPSKMEYWIPATSLCETIDAVVKWTAPDNHLRFCFLQLTKATKHKCNAAILWELAQPFVNEGLSVCYIA</sequence>
<dbReference type="AlphaFoldDB" id="A0A225UD46"/>
<organism evidence="1 2">
    <name type="scientific">Phytophthora megakarya</name>
    <dbReference type="NCBI Taxonomy" id="4795"/>
    <lineage>
        <taxon>Eukaryota</taxon>
        <taxon>Sar</taxon>
        <taxon>Stramenopiles</taxon>
        <taxon>Oomycota</taxon>
        <taxon>Peronosporomycetes</taxon>
        <taxon>Peronosporales</taxon>
        <taxon>Peronosporaceae</taxon>
        <taxon>Phytophthora</taxon>
    </lineage>
</organism>
<proteinExistence type="predicted"/>
<reference evidence="2" key="1">
    <citation type="submission" date="2017-03" db="EMBL/GenBank/DDBJ databases">
        <title>Phytopthora megakarya and P. palmivora, two closely related causual agents of cacao black pod achieved similar genome size and gene model numbers by different mechanisms.</title>
        <authorList>
            <person name="Ali S."/>
            <person name="Shao J."/>
            <person name="Larry D.J."/>
            <person name="Kronmiller B."/>
            <person name="Shen D."/>
            <person name="Strem M.D."/>
            <person name="Melnick R.L."/>
            <person name="Guiltinan M.J."/>
            <person name="Tyler B.M."/>
            <person name="Meinhardt L.W."/>
            <person name="Bailey B.A."/>
        </authorList>
    </citation>
    <scope>NUCLEOTIDE SEQUENCE [LARGE SCALE GENOMIC DNA]</scope>
    <source>
        <strain evidence="2">zdho120</strain>
    </source>
</reference>
<dbReference type="STRING" id="4795.A0A225UD46"/>
<name>A0A225UD46_9STRA</name>
<keyword evidence="2" id="KW-1185">Reference proteome</keyword>
<evidence type="ECO:0000313" key="2">
    <source>
        <dbReference type="Proteomes" id="UP000198211"/>
    </source>
</evidence>
<feature type="non-terminal residue" evidence="1">
    <location>
        <position position="330"/>
    </location>
</feature>
<gene>
    <name evidence="1" type="ORF">PHMEG_00040662</name>
</gene>
<dbReference type="Proteomes" id="UP000198211">
    <property type="component" value="Unassembled WGS sequence"/>
</dbReference>
<dbReference type="OrthoDB" id="88815at2759"/>
<evidence type="ECO:0000313" key="1">
    <source>
        <dbReference type="EMBL" id="OWY90962.1"/>
    </source>
</evidence>